<protein>
    <submittedName>
        <fullName evidence="1">Uncharacterized protein</fullName>
    </submittedName>
</protein>
<accession>E9D749</accession>
<dbReference type="VEuPathDB" id="FungiDB:CPSG_05345"/>
<evidence type="ECO:0000313" key="2">
    <source>
        <dbReference type="Proteomes" id="UP000002497"/>
    </source>
</evidence>
<dbReference type="HOGENOM" id="CLU_1713087_0_0_1"/>
<keyword evidence="2" id="KW-1185">Reference proteome</keyword>
<organism evidence="2">
    <name type="scientific">Coccidioides posadasii (strain RMSCC 757 / Silveira)</name>
    <name type="common">Valley fever fungus</name>
    <dbReference type="NCBI Taxonomy" id="443226"/>
    <lineage>
        <taxon>Eukaryota</taxon>
        <taxon>Fungi</taxon>
        <taxon>Dikarya</taxon>
        <taxon>Ascomycota</taxon>
        <taxon>Pezizomycotina</taxon>
        <taxon>Eurotiomycetes</taxon>
        <taxon>Eurotiomycetidae</taxon>
        <taxon>Onygenales</taxon>
        <taxon>Onygenaceae</taxon>
        <taxon>Coccidioides</taxon>
    </lineage>
</organism>
<proteinExistence type="predicted"/>
<reference evidence="2" key="1">
    <citation type="journal article" date="2010" name="Genome Res.">
        <title>Population genomic sequencing of Coccidioides fungi reveals recent hybridization and transposon control.</title>
        <authorList>
            <person name="Neafsey D.E."/>
            <person name="Barker B.M."/>
            <person name="Sharpton T.J."/>
            <person name="Stajich J.E."/>
            <person name="Park D.J."/>
            <person name="Whiston E."/>
            <person name="Hung C.-Y."/>
            <person name="McMahan C."/>
            <person name="White J."/>
            <person name="Sykes S."/>
            <person name="Heiman D."/>
            <person name="Young S."/>
            <person name="Zeng Q."/>
            <person name="Abouelleil A."/>
            <person name="Aftuck L."/>
            <person name="Bessette D."/>
            <person name="Brown A."/>
            <person name="FitzGerald M."/>
            <person name="Lui A."/>
            <person name="Macdonald J.P."/>
            <person name="Priest M."/>
            <person name="Orbach M.J."/>
            <person name="Galgiani J.N."/>
            <person name="Kirkland T.N."/>
            <person name="Cole G.T."/>
            <person name="Birren B.W."/>
            <person name="Henn M.R."/>
            <person name="Taylor J.W."/>
            <person name="Rounsley S.D."/>
        </authorList>
    </citation>
    <scope>NUCLEOTIDE SEQUENCE [LARGE SCALE GENOMIC DNA]</scope>
    <source>
        <strain evidence="2">RMSCC 757 / Silveira</strain>
    </source>
</reference>
<dbReference type="Proteomes" id="UP000002497">
    <property type="component" value="Unassembled WGS sequence"/>
</dbReference>
<dbReference type="AlphaFoldDB" id="E9D749"/>
<name>E9D749_COCPS</name>
<dbReference type="STRING" id="443226.E9D749"/>
<evidence type="ECO:0000313" key="1">
    <source>
        <dbReference type="EMBL" id="EFW17708.1"/>
    </source>
</evidence>
<gene>
    <name evidence="1" type="ORF">CPSG_05345</name>
</gene>
<reference evidence="2" key="2">
    <citation type="submission" date="2010-03" db="EMBL/GenBank/DDBJ databases">
        <title>The genome sequence of Coccidioides posadasii strain Silveira.</title>
        <authorList>
            <consortium name="The Broad Institute Genome Sequencing Center for Infectious Disease"/>
            <person name="Neafsey D."/>
            <person name="Orbach M."/>
            <person name="Henn M.R."/>
            <person name="Cole G.T."/>
            <person name="Galgiani J."/>
            <person name="Gardner M.J."/>
            <person name="Kirkland T.N."/>
            <person name="Taylor J.W."/>
            <person name="Young S.K."/>
            <person name="Zeng Q."/>
            <person name="Koehrsen M."/>
            <person name="Alvarado L."/>
            <person name="Berlin A."/>
            <person name="Borenstein D."/>
            <person name="Chapman S.B."/>
            <person name="Chen Z."/>
            <person name="Engels R."/>
            <person name="Freedman E."/>
            <person name="Gellesch M."/>
            <person name="Goldberg J."/>
            <person name="Griggs A."/>
            <person name="Gujja S."/>
            <person name="Heilman E."/>
            <person name="Heiman D."/>
            <person name="Howarth C."/>
            <person name="Jen D."/>
            <person name="Larson L."/>
            <person name="Mehta T."/>
            <person name="Neiman D."/>
            <person name="Park D."/>
            <person name="Pearson M."/>
            <person name="Richards J."/>
            <person name="Roberts A."/>
            <person name="Saif S."/>
            <person name="Shea T."/>
            <person name="Shenoy N."/>
            <person name="Sisk P."/>
            <person name="Stolte C."/>
            <person name="Sykes S."/>
            <person name="Walk T."/>
            <person name="White J."/>
            <person name="Yandava C."/>
            <person name="Haas B."/>
            <person name="Nusbaum C."/>
            <person name="Birren B."/>
        </authorList>
    </citation>
    <scope>NUCLEOTIDE SEQUENCE [LARGE SCALE GENOMIC DNA]</scope>
    <source>
        <strain evidence="2">RMSCC 757 / Silveira</strain>
    </source>
</reference>
<dbReference type="EMBL" id="GL636493">
    <property type="protein sequence ID" value="EFW17708.1"/>
    <property type="molecule type" value="Genomic_DNA"/>
</dbReference>
<sequence>MANKYLSAVMDTEEEHKSLKQHYLRYLSQNMFLILLLKDLLLLWVREWANSILGDSENCLKLNLFIDHGDLTPTKIGNLGHMFIQTIQHAILRQHDLNLQQCYQHMFLIISDSLFSYIMISLYDIQKQDAQQLQWQFQEINSVTGKQDYAPVI</sequence>